<evidence type="ECO:0000313" key="1">
    <source>
        <dbReference type="EMBL" id="DAA02631.1"/>
    </source>
</evidence>
<protein>
    <submittedName>
        <fullName evidence="1">HDC07384</fullName>
    </submittedName>
</protein>
<dbReference type="AlphaFoldDB" id="Q6IG33"/>
<reference evidence="1" key="1">
    <citation type="journal article" date="2003" name="Genome Biol.">
        <title>An integrated gene annotation and transcriptional profiling approach towards the full gene content of the Drosophila genome.</title>
        <authorList>
            <person name="Hild M."/>
            <person name="Beckmann B."/>
            <person name="Haas S.A."/>
            <person name="Koch B."/>
            <person name="Solovyev V."/>
            <person name="Busold C."/>
            <person name="Fellenberg K."/>
            <person name="Boutros M."/>
            <person name="Vingron M."/>
            <person name="Sauer F."/>
            <person name="Hoheisel J.D."/>
            <person name="Paro R."/>
        </authorList>
    </citation>
    <scope>NUCLEOTIDE SEQUENCE</scope>
</reference>
<organism evidence="1">
    <name type="scientific">Drosophila melanogaster</name>
    <name type="common">Fruit fly</name>
    <dbReference type="NCBI Taxonomy" id="7227"/>
    <lineage>
        <taxon>Eukaryota</taxon>
        <taxon>Metazoa</taxon>
        <taxon>Ecdysozoa</taxon>
        <taxon>Arthropoda</taxon>
        <taxon>Hexapoda</taxon>
        <taxon>Insecta</taxon>
        <taxon>Pterygota</taxon>
        <taxon>Neoptera</taxon>
        <taxon>Endopterygota</taxon>
        <taxon>Diptera</taxon>
        <taxon>Brachycera</taxon>
        <taxon>Muscomorpha</taxon>
        <taxon>Ephydroidea</taxon>
        <taxon>Drosophilidae</taxon>
        <taxon>Drosophila</taxon>
        <taxon>Sophophora</taxon>
    </lineage>
</organism>
<sequence length="109" mass="12830">MDEHIEICNQESDEVGQIAGEYPMATANINQFYVERNGRPPPLEPAQFLTGYPPRQQQVETHFVLRLLIMMIITRNRRYMCYMQRQCPAPHHPSNHLSYPIHIHVRGPY</sequence>
<gene>
    <name evidence="1" type="ORF">HDC07384</name>
</gene>
<dbReference type="EMBL" id="BK003933">
    <property type="protein sequence ID" value="DAA02631.1"/>
    <property type="molecule type" value="Genomic_DNA"/>
</dbReference>
<accession>Q6IG33</accession>
<proteinExistence type="predicted"/>
<name>Q6IG33_DROME</name>